<dbReference type="OMA" id="RERNCIV"/>
<organism evidence="4 5">
    <name type="scientific">Naegleria fowleri</name>
    <name type="common">Brain eating amoeba</name>
    <dbReference type="NCBI Taxonomy" id="5763"/>
    <lineage>
        <taxon>Eukaryota</taxon>
        <taxon>Discoba</taxon>
        <taxon>Heterolobosea</taxon>
        <taxon>Tetramitia</taxon>
        <taxon>Eutetramitia</taxon>
        <taxon>Vahlkampfiidae</taxon>
        <taxon>Naegleria</taxon>
    </lineage>
</organism>
<sequence>MPYQTFQPQRGRHMDTTSSSHRWPSQRHNHEDRHHQEFDDEDSTTYVGEDSSEEYLHPTRAATAITPSWVSEKKRQRRHKYSSKIRALKQLLSDKNKQWEEDRFKLTLKECSKISTQTLRHMKSDLLRCLQVIDETLHEREDRDKSCAICMGNVRQVVFMPCKHFLSCEDCAQNVEHCPICRHVISKRIKIYLS</sequence>
<feature type="compositionally biased region" description="Basic and acidic residues" evidence="2">
    <location>
        <begin position="28"/>
        <end position="37"/>
    </location>
</feature>
<keyword evidence="5" id="KW-1185">Reference proteome</keyword>
<dbReference type="SUPFAM" id="SSF57850">
    <property type="entry name" value="RING/U-box"/>
    <property type="match status" value="1"/>
</dbReference>
<evidence type="ECO:0000256" key="1">
    <source>
        <dbReference type="PROSITE-ProRule" id="PRU00175"/>
    </source>
</evidence>
<dbReference type="RefSeq" id="XP_044566440.1">
    <property type="nucleotide sequence ID" value="XM_044702898.1"/>
</dbReference>
<accession>A0A6A5BWT6</accession>
<dbReference type="GO" id="GO:0006511">
    <property type="term" value="P:ubiquitin-dependent protein catabolic process"/>
    <property type="evidence" value="ECO:0007669"/>
    <property type="project" value="TreeGrafter"/>
</dbReference>
<dbReference type="EMBL" id="VFQX01000013">
    <property type="protein sequence ID" value="KAF0981727.1"/>
    <property type="molecule type" value="Genomic_DNA"/>
</dbReference>
<evidence type="ECO:0000313" key="5">
    <source>
        <dbReference type="Proteomes" id="UP000444721"/>
    </source>
</evidence>
<keyword evidence="1" id="KW-0862">Zinc</keyword>
<dbReference type="OrthoDB" id="1711136at2759"/>
<feature type="region of interest" description="Disordered" evidence="2">
    <location>
        <begin position="1"/>
        <end position="46"/>
    </location>
</feature>
<dbReference type="Proteomes" id="UP000444721">
    <property type="component" value="Unassembled WGS sequence"/>
</dbReference>
<dbReference type="GeneID" id="68119599"/>
<dbReference type="VEuPathDB" id="AmoebaDB:FDP41_012384"/>
<dbReference type="GO" id="GO:0016567">
    <property type="term" value="P:protein ubiquitination"/>
    <property type="evidence" value="ECO:0007669"/>
    <property type="project" value="TreeGrafter"/>
</dbReference>
<dbReference type="VEuPathDB" id="AmoebaDB:NF0071730"/>
<reference evidence="4 5" key="1">
    <citation type="journal article" date="2019" name="Sci. Rep.">
        <title>Nanopore sequencing improves the draft genome of the human pathogenic amoeba Naegleria fowleri.</title>
        <authorList>
            <person name="Liechti N."/>
            <person name="Schurch N."/>
            <person name="Bruggmann R."/>
            <person name="Wittwer M."/>
        </authorList>
    </citation>
    <scope>NUCLEOTIDE SEQUENCE [LARGE SCALE GENOMIC DNA]</scope>
    <source>
        <strain evidence="4 5">ATCC 30894</strain>
    </source>
</reference>
<dbReference type="PANTHER" id="PTHR22696:SF1">
    <property type="entry name" value="E3 UBIQUITIN-PROTEIN LIGASE RNF26"/>
    <property type="match status" value="1"/>
</dbReference>
<dbReference type="Gene3D" id="3.30.40.10">
    <property type="entry name" value="Zinc/RING finger domain, C3HC4 (zinc finger)"/>
    <property type="match status" value="1"/>
</dbReference>
<protein>
    <recommendedName>
        <fullName evidence="3">RING-type domain-containing protein</fullName>
    </recommendedName>
</protein>
<proteinExistence type="predicted"/>
<evidence type="ECO:0000256" key="2">
    <source>
        <dbReference type="SAM" id="MobiDB-lite"/>
    </source>
</evidence>
<evidence type="ECO:0000313" key="4">
    <source>
        <dbReference type="EMBL" id="KAF0981727.1"/>
    </source>
</evidence>
<dbReference type="InterPro" id="IPR013083">
    <property type="entry name" value="Znf_RING/FYVE/PHD"/>
</dbReference>
<keyword evidence="1" id="KW-0479">Metal-binding</keyword>
<dbReference type="PANTHER" id="PTHR22696">
    <property type="entry name" value="E3 UBIQUITIN-PROTEIN LIGASE RNF26"/>
    <property type="match status" value="1"/>
</dbReference>
<dbReference type="GO" id="GO:0061630">
    <property type="term" value="F:ubiquitin protein ligase activity"/>
    <property type="evidence" value="ECO:0007669"/>
    <property type="project" value="TreeGrafter"/>
</dbReference>
<dbReference type="SMART" id="SM00184">
    <property type="entry name" value="RING"/>
    <property type="match status" value="1"/>
</dbReference>
<comment type="caution">
    <text evidence="4">The sequence shown here is derived from an EMBL/GenBank/DDBJ whole genome shotgun (WGS) entry which is preliminary data.</text>
</comment>
<dbReference type="InterPro" id="IPR001841">
    <property type="entry name" value="Znf_RING"/>
</dbReference>
<dbReference type="AlphaFoldDB" id="A0A6A5BWT6"/>
<dbReference type="GO" id="GO:0008270">
    <property type="term" value="F:zinc ion binding"/>
    <property type="evidence" value="ECO:0007669"/>
    <property type="project" value="UniProtKB-KW"/>
</dbReference>
<gene>
    <name evidence="4" type="ORF">FDP41_012384</name>
</gene>
<keyword evidence="1" id="KW-0863">Zinc-finger</keyword>
<feature type="domain" description="RING-type" evidence="3">
    <location>
        <begin position="147"/>
        <end position="182"/>
    </location>
</feature>
<evidence type="ECO:0000259" key="3">
    <source>
        <dbReference type="PROSITE" id="PS50089"/>
    </source>
</evidence>
<dbReference type="PROSITE" id="PS50089">
    <property type="entry name" value="ZF_RING_2"/>
    <property type="match status" value="1"/>
</dbReference>
<dbReference type="Pfam" id="PF13920">
    <property type="entry name" value="zf-C3HC4_3"/>
    <property type="match status" value="1"/>
</dbReference>
<name>A0A6A5BWT6_NAEFO</name>